<comment type="function">
    <text evidence="1">Required for the transposition of the insertion element.</text>
</comment>
<dbReference type="InterPro" id="IPR001207">
    <property type="entry name" value="Transposase_mutator"/>
</dbReference>
<proteinExistence type="inferred from homology"/>
<protein>
    <submittedName>
        <fullName evidence="6">Uncharacterized protein</fullName>
    </submittedName>
</protein>
<evidence type="ECO:0000313" key="7">
    <source>
        <dbReference type="Proteomes" id="UP000467201"/>
    </source>
</evidence>
<evidence type="ECO:0000256" key="3">
    <source>
        <dbReference type="ARBA" id="ARBA00022578"/>
    </source>
</evidence>
<keyword evidence="5" id="KW-0233">DNA recombination</keyword>
<dbReference type="GO" id="GO:0003677">
    <property type="term" value="F:DNA binding"/>
    <property type="evidence" value="ECO:0007669"/>
    <property type="project" value="UniProtKB-KW"/>
</dbReference>
<name>A0A7I7VZM5_9MYCO</name>
<dbReference type="GO" id="GO:0004803">
    <property type="term" value="F:transposase activity"/>
    <property type="evidence" value="ECO:0007669"/>
    <property type="project" value="InterPro"/>
</dbReference>
<sequence length="75" mass="8196">MWWEWFAANEKLEAYVHGVSTRSVDDLVTAMVTNSGVSKSEVDRRSAQVCGAVEMSCRSCCVPIMAAQIRAALDA</sequence>
<keyword evidence="4" id="KW-0238">DNA-binding</keyword>
<evidence type="ECO:0000313" key="6">
    <source>
        <dbReference type="EMBL" id="BBZ09583.1"/>
    </source>
</evidence>
<evidence type="ECO:0000256" key="1">
    <source>
        <dbReference type="ARBA" id="ARBA00002190"/>
    </source>
</evidence>
<dbReference type="GO" id="GO:0006313">
    <property type="term" value="P:DNA transposition"/>
    <property type="evidence" value="ECO:0007669"/>
    <property type="project" value="InterPro"/>
</dbReference>
<reference evidence="6 7" key="1">
    <citation type="journal article" date="2019" name="Emerg. Microbes Infect.">
        <title>Comprehensive subspecies identification of 175 nontuberculous mycobacteria species based on 7547 genomic profiles.</title>
        <authorList>
            <person name="Matsumoto Y."/>
            <person name="Kinjo T."/>
            <person name="Motooka D."/>
            <person name="Nabeya D."/>
            <person name="Jung N."/>
            <person name="Uechi K."/>
            <person name="Horii T."/>
            <person name="Iida T."/>
            <person name="Fujita J."/>
            <person name="Nakamura S."/>
        </authorList>
    </citation>
    <scope>NUCLEOTIDE SEQUENCE [LARGE SCALE GENOMIC DNA]</scope>
    <source>
        <strain evidence="6 7">JCM 12405</strain>
    </source>
</reference>
<evidence type="ECO:0000256" key="5">
    <source>
        <dbReference type="ARBA" id="ARBA00023172"/>
    </source>
</evidence>
<comment type="similarity">
    <text evidence="2">Belongs to the transposase mutator family.</text>
</comment>
<gene>
    <name evidence="6" type="ORF">MDOR_37520</name>
</gene>
<dbReference type="Proteomes" id="UP000467201">
    <property type="component" value="Chromosome"/>
</dbReference>
<dbReference type="EMBL" id="AP022605">
    <property type="protein sequence ID" value="BBZ09583.1"/>
    <property type="molecule type" value="Genomic_DNA"/>
</dbReference>
<evidence type="ECO:0000256" key="4">
    <source>
        <dbReference type="ARBA" id="ARBA00023125"/>
    </source>
</evidence>
<keyword evidence="3" id="KW-0815">Transposition</keyword>
<accession>A0A7I7VZM5</accession>
<evidence type="ECO:0000256" key="2">
    <source>
        <dbReference type="ARBA" id="ARBA00010961"/>
    </source>
</evidence>
<organism evidence="6 7">
    <name type="scientific">Mycolicibacterium doricum</name>
    <dbReference type="NCBI Taxonomy" id="126673"/>
    <lineage>
        <taxon>Bacteria</taxon>
        <taxon>Bacillati</taxon>
        <taxon>Actinomycetota</taxon>
        <taxon>Actinomycetes</taxon>
        <taxon>Mycobacteriales</taxon>
        <taxon>Mycobacteriaceae</taxon>
        <taxon>Mycolicibacterium</taxon>
    </lineage>
</organism>
<dbReference type="AlphaFoldDB" id="A0A7I7VZM5"/>
<dbReference type="Pfam" id="PF00872">
    <property type="entry name" value="Transposase_mut"/>
    <property type="match status" value="1"/>
</dbReference>
<dbReference type="KEGG" id="mdr:MDOR_37520"/>